<accession>A0ABX7XRD4</accession>
<dbReference type="Proteomes" id="UP000682195">
    <property type="component" value="Chromosome 1"/>
</dbReference>
<keyword evidence="2" id="KW-1185">Reference proteome</keyword>
<organism evidence="1 2">
    <name type="scientific">Prevotella melaninogenica</name>
    <dbReference type="NCBI Taxonomy" id="28132"/>
    <lineage>
        <taxon>Bacteria</taxon>
        <taxon>Pseudomonadati</taxon>
        <taxon>Bacteroidota</taxon>
        <taxon>Bacteroidia</taxon>
        <taxon>Bacteroidales</taxon>
        <taxon>Prevotellaceae</taxon>
        <taxon>Prevotella</taxon>
    </lineage>
</organism>
<reference evidence="1 2" key="1">
    <citation type="submission" date="2021-03" db="EMBL/GenBank/DDBJ databases">
        <title>Human Oral Microbial Genomes.</title>
        <authorList>
            <person name="Johnston C.D."/>
            <person name="Chen T."/>
            <person name="Dewhirst F.E."/>
        </authorList>
    </citation>
    <scope>NUCLEOTIDE SEQUENCE [LARGE SCALE GENOMIC DNA]</scope>
    <source>
        <strain evidence="1 2">F0054</strain>
    </source>
</reference>
<sequence length="50" mass="5971">MKLNAEQSCLGMRKDKDWILDAGQADVFRLRNRIATELWNDFARKKVYVR</sequence>
<protein>
    <submittedName>
        <fullName evidence="1">Uncharacterized protein</fullName>
    </submittedName>
</protein>
<gene>
    <name evidence="1" type="ORF">J5A58_02350</name>
</gene>
<evidence type="ECO:0000313" key="2">
    <source>
        <dbReference type="Proteomes" id="UP000682195"/>
    </source>
</evidence>
<proteinExistence type="predicted"/>
<evidence type="ECO:0000313" key="1">
    <source>
        <dbReference type="EMBL" id="QUB76176.1"/>
    </source>
</evidence>
<name>A0ABX7XRD4_9BACT</name>
<dbReference type="EMBL" id="CP072361">
    <property type="protein sequence ID" value="QUB76176.1"/>
    <property type="molecule type" value="Genomic_DNA"/>
</dbReference>